<protein>
    <submittedName>
        <fullName evidence="2">Uncharacterized protein LOC136074589</fullName>
    </submittedName>
</protein>
<accession>A0ABM4B2K6</accession>
<reference evidence="2" key="2">
    <citation type="submission" date="2025-08" db="UniProtKB">
        <authorList>
            <consortium name="RefSeq"/>
        </authorList>
    </citation>
    <scope>IDENTIFICATION</scope>
</reference>
<name>A0ABM4B2K6_HYDVU</name>
<dbReference type="PANTHER" id="PTHR45913:SF19">
    <property type="entry name" value="LOW QUALITY PROTEIN: ZINC FINGER BED DOMAIN-CONTAINING PROTEIN 5-LIKE"/>
    <property type="match status" value="1"/>
</dbReference>
<proteinExistence type="predicted"/>
<dbReference type="Proteomes" id="UP001652625">
    <property type="component" value="Chromosome 01"/>
</dbReference>
<organism evidence="1 2">
    <name type="scientific">Hydra vulgaris</name>
    <name type="common">Hydra</name>
    <name type="synonym">Hydra attenuata</name>
    <dbReference type="NCBI Taxonomy" id="6087"/>
    <lineage>
        <taxon>Eukaryota</taxon>
        <taxon>Metazoa</taxon>
        <taxon>Cnidaria</taxon>
        <taxon>Hydrozoa</taxon>
        <taxon>Hydroidolina</taxon>
        <taxon>Anthoathecata</taxon>
        <taxon>Aplanulata</taxon>
        <taxon>Hydridae</taxon>
        <taxon>Hydra</taxon>
    </lineage>
</organism>
<dbReference type="PANTHER" id="PTHR45913">
    <property type="entry name" value="EPM2A-INTERACTING PROTEIN 1"/>
    <property type="match status" value="1"/>
</dbReference>
<sequence length="154" mass="17793">MFLNLNSVIGNNILPEVIKTEIVCHLDNLINEFGNFFLDVNLLSSEVIISPFSCDVKNVKEEAQEELIELKNDTMAKDHFKITPLNNYWLKMSNSYPLCLSIALRDFIPFQHHICSGDFDLEDEEHLSAEKKFEDTELEPLLNEDLCQTQEELT</sequence>
<dbReference type="GeneID" id="136074589"/>
<dbReference type="RefSeq" id="XP_065642996.1">
    <property type="nucleotide sequence ID" value="XM_065786924.1"/>
</dbReference>
<gene>
    <name evidence="2" type="primary">LOC136074589</name>
</gene>
<evidence type="ECO:0000313" key="2">
    <source>
        <dbReference type="RefSeq" id="XP_065642996.1"/>
    </source>
</evidence>
<keyword evidence="1" id="KW-1185">Reference proteome</keyword>
<reference evidence="1" key="1">
    <citation type="submission" date="2025-05" db="UniProtKB">
        <authorList>
            <consortium name="RefSeq"/>
        </authorList>
    </citation>
    <scope>NUCLEOTIDE SEQUENCE [LARGE SCALE GENOMIC DNA]</scope>
</reference>
<evidence type="ECO:0000313" key="1">
    <source>
        <dbReference type="Proteomes" id="UP001652625"/>
    </source>
</evidence>